<keyword evidence="6" id="KW-1185">Reference proteome</keyword>
<feature type="chain" id="PRO_5003319689" evidence="4">
    <location>
        <begin position="40"/>
        <end position="611"/>
    </location>
</feature>
<dbReference type="Proteomes" id="UP000003959">
    <property type="component" value="Unassembled WGS sequence"/>
</dbReference>
<accession>F4XNV1</accession>
<sequence length="611" mass="66624">MKNHLSNLEVVRNFKPRKLGLAITTFAALGFSMSVPAAAGEFRTINGFGNNPNDPTLGEAETPLLRLTEPDYEDGFNAPRITDPAGNLLPNARDISNTIVRQTEFVPNFLNASDWIWQWGQFIDHDLDLNEGEAAPPPEDFTPIPINPFDITTGLPDPLAPSIPFVRVPAAEGTGTDLGNPRQQINQLTSFIDGSQVYGSDQERAEFLRTNDGTGKLKSQIINDEELLPFNTGGLPNANTDRSGALAPEELFIGGDVRVNEQIGLTAAHTLFVREHNRLAETLAEKIDAGDPVLLEKLEESGLDKGDFIYESARKVVGAEIQVITYNEFLPLFIGDSLLEDYSGYDSSVDPRVSVEFANGTFRVGHTFLSPEIQRINNDGTSPGGVSLSDAFFTPQQVIDNGVDSLFFGLASQVAQEFDNQIVDDVRNFLASIPTGGFDLATLNIERARESGVTGYNQARVELGLDPVTAFLTTDTELGITSDPELAALFEQIYGSVDQVDFWIGGISEDSVNGGLVGELFNTVISDQFRRARDGDRFFFLNDLDHLLALAPDLESTRLSDIIRRNSTISNIQDNAFVVPEDVPEPSSILGLVTLLGLAAIAQRYNFPPTP</sequence>
<dbReference type="PANTHER" id="PTHR11475:SF4">
    <property type="entry name" value="CHORION PEROXIDASE"/>
    <property type="match status" value="1"/>
</dbReference>
<dbReference type="GO" id="GO:0020037">
    <property type="term" value="F:heme binding"/>
    <property type="evidence" value="ECO:0007669"/>
    <property type="project" value="InterPro"/>
</dbReference>
<dbReference type="InterPro" id="IPR013424">
    <property type="entry name" value="Ice-binding_C"/>
</dbReference>
<dbReference type="PRINTS" id="PR00457">
    <property type="entry name" value="ANPEROXIDASE"/>
</dbReference>
<keyword evidence="4" id="KW-0732">Signal</keyword>
<organism evidence="5 6">
    <name type="scientific">Moorena producens 3L</name>
    <dbReference type="NCBI Taxonomy" id="489825"/>
    <lineage>
        <taxon>Bacteria</taxon>
        <taxon>Bacillati</taxon>
        <taxon>Cyanobacteriota</taxon>
        <taxon>Cyanophyceae</taxon>
        <taxon>Coleofasciculales</taxon>
        <taxon>Coleofasciculaceae</taxon>
        <taxon>Moorena</taxon>
    </lineage>
</organism>
<dbReference type="CDD" id="cd09822">
    <property type="entry name" value="peroxinectin_like_bacterial"/>
    <property type="match status" value="1"/>
</dbReference>
<evidence type="ECO:0000256" key="3">
    <source>
        <dbReference type="ARBA" id="ARBA00023180"/>
    </source>
</evidence>
<dbReference type="PANTHER" id="PTHR11475">
    <property type="entry name" value="OXIDASE/PEROXIDASE"/>
    <property type="match status" value="1"/>
</dbReference>
<proteinExistence type="predicted"/>
<comment type="subcellular location">
    <subcellularLocation>
        <location evidence="1">Secreted</location>
    </subcellularLocation>
</comment>
<keyword evidence="3" id="KW-0325">Glycoprotein</keyword>
<feature type="signal peptide" evidence="4">
    <location>
        <begin position="1"/>
        <end position="39"/>
    </location>
</feature>
<dbReference type="eggNOG" id="COG2931">
    <property type="taxonomic scope" value="Bacteria"/>
</dbReference>
<evidence type="ECO:0000256" key="4">
    <source>
        <dbReference type="SAM" id="SignalP"/>
    </source>
</evidence>
<evidence type="ECO:0000313" key="6">
    <source>
        <dbReference type="Proteomes" id="UP000003959"/>
    </source>
</evidence>
<dbReference type="AlphaFoldDB" id="F4XNV1"/>
<dbReference type="NCBIfam" id="TIGR02595">
    <property type="entry name" value="PEP_CTERM"/>
    <property type="match status" value="1"/>
</dbReference>
<dbReference type="PROSITE" id="PS50292">
    <property type="entry name" value="PEROXIDASE_3"/>
    <property type="match status" value="1"/>
</dbReference>
<dbReference type="SUPFAM" id="SSF48113">
    <property type="entry name" value="Heme-dependent peroxidases"/>
    <property type="match status" value="1"/>
</dbReference>
<dbReference type="Gene3D" id="1.10.640.10">
    <property type="entry name" value="Haem peroxidase domain superfamily, animal type"/>
    <property type="match status" value="1"/>
</dbReference>
<dbReference type="InterPro" id="IPR037120">
    <property type="entry name" value="Haem_peroxidase_sf_animal"/>
</dbReference>
<gene>
    <name evidence="5" type="ORF">LYNGBM3L_25890</name>
</gene>
<dbReference type="RefSeq" id="WP_008181629.1">
    <property type="nucleotide sequence ID" value="NZ_GL890841.1"/>
</dbReference>
<dbReference type="InterPro" id="IPR010255">
    <property type="entry name" value="Haem_peroxidase_sf"/>
</dbReference>
<reference evidence="6" key="1">
    <citation type="journal article" date="2011" name="Proc. Natl. Acad. Sci. U.S.A.">
        <title>Genomic insights into the physiology and ecology of the marine filamentous cyanobacterium Lyngbya majuscula.</title>
        <authorList>
            <person name="Jones A.C."/>
            <person name="Monroe E.A."/>
            <person name="Podell S."/>
            <person name="Hess W.R."/>
            <person name="Klages S."/>
            <person name="Esquenazi E."/>
            <person name="Niessen S."/>
            <person name="Hoover H."/>
            <person name="Rothmann M."/>
            <person name="Lasken R.S."/>
            <person name="Yates J.R.III."/>
            <person name="Reinhardt R."/>
            <person name="Kube M."/>
            <person name="Burkart M.D."/>
            <person name="Allen E.E."/>
            <person name="Dorrestein P.C."/>
            <person name="Gerwick W.H."/>
            <person name="Gerwick L."/>
        </authorList>
    </citation>
    <scope>NUCLEOTIDE SEQUENCE [LARGE SCALE GENOMIC DNA]</scope>
    <source>
        <strain evidence="6">3L</strain>
    </source>
</reference>
<evidence type="ECO:0000256" key="1">
    <source>
        <dbReference type="ARBA" id="ARBA00004613"/>
    </source>
</evidence>
<dbReference type="HOGENOM" id="CLU_006087_2_2_3"/>
<keyword evidence="2" id="KW-0964">Secreted</keyword>
<dbReference type="GO" id="GO:0006979">
    <property type="term" value="P:response to oxidative stress"/>
    <property type="evidence" value="ECO:0007669"/>
    <property type="project" value="InterPro"/>
</dbReference>
<dbReference type="OrthoDB" id="9765610at2"/>
<dbReference type="GO" id="GO:0005576">
    <property type="term" value="C:extracellular region"/>
    <property type="evidence" value="ECO:0007669"/>
    <property type="project" value="UniProtKB-SubCell"/>
</dbReference>
<dbReference type="EMBL" id="GL890841">
    <property type="protein sequence ID" value="EGJ33722.1"/>
    <property type="molecule type" value="Genomic_DNA"/>
</dbReference>
<dbReference type="InterPro" id="IPR019791">
    <property type="entry name" value="Haem_peroxidase_animal"/>
</dbReference>
<protein>
    <submittedName>
        <fullName evidence="5">Putative exosortase, PEP-CTERM interaction domain protein</fullName>
    </submittedName>
</protein>
<dbReference type="Pfam" id="PF03098">
    <property type="entry name" value="An_peroxidase"/>
    <property type="match status" value="1"/>
</dbReference>
<evidence type="ECO:0000256" key="2">
    <source>
        <dbReference type="ARBA" id="ARBA00022525"/>
    </source>
</evidence>
<name>F4XNV1_9CYAN</name>
<dbReference type="GO" id="GO:0004601">
    <property type="term" value="F:peroxidase activity"/>
    <property type="evidence" value="ECO:0007669"/>
    <property type="project" value="InterPro"/>
</dbReference>
<evidence type="ECO:0000313" key="5">
    <source>
        <dbReference type="EMBL" id="EGJ33722.1"/>
    </source>
</evidence>